<keyword evidence="4" id="KW-0029">Amino-acid transport</keyword>
<dbReference type="Gene3D" id="3.40.50.2300">
    <property type="match status" value="3"/>
</dbReference>
<reference evidence="7 8" key="1">
    <citation type="journal article" date="2019" name="Int. J. Syst. Evol. Microbiol.">
        <title>The Global Catalogue of Microorganisms (GCM) 10K type strain sequencing project: providing services to taxonomists for standard genome sequencing and annotation.</title>
        <authorList>
            <consortium name="The Broad Institute Genomics Platform"/>
            <consortium name="The Broad Institute Genome Sequencing Center for Infectious Disease"/>
            <person name="Wu L."/>
            <person name="Ma J."/>
        </authorList>
    </citation>
    <scope>NUCLEOTIDE SEQUENCE [LARGE SCALE GENOMIC DNA]</scope>
    <source>
        <strain evidence="7 8">JCM 6238</strain>
    </source>
</reference>
<dbReference type="Proteomes" id="UP001501584">
    <property type="component" value="Unassembled WGS sequence"/>
</dbReference>
<keyword evidence="8" id="KW-1185">Reference proteome</keyword>
<evidence type="ECO:0000256" key="3">
    <source>
        <dbReference type="ARBA" id="ARBA00022729"/>
    </source>
</evidence>
<protein>
    <submittedName>
        <fullName evidence="7">ABC transporter substrate-binding protein</fullName>
    </submittedName>
</protein>
<sequence length="413" mass="43319">MSRFPRALLAVATAGITALSLTACGEGSDSDSADCESDGLKIGTILPQTGSLAFLGPPEFAGVDLAIQEINEAGGVLGCDATAIHQDSGDTTTDIASQSADALINQGVHTVIGAASSSVSLSFIDKLYQEGIVQISPANTSPEFTTYANGDYYFRTAPSDVLQGRVLADTLIGDGHEKIAILALQDSYGTGLADAVEENFTEFGGEVVEKIVYDPAATEFSAEAGRVADSGADAVVLITFNEIVNLAPALAEEGMSAQDLGWYFVDGNLSNYGDQFPAGFLEGAKGTYPGADTAGIQERLLEVDPELHDFTYGPESYDATVLAALAAIQGGEVDSEVIKDNLIDVSREGTKCNGFTECAKLLEDGEDIDYEGYSGPIEFSAEGDVTAATIGIFQYQADNTFVNLEYRFGDLEE</sequence>
<dbReference type="PRINTS" id="PR00337">
    <property type="entry name" value="LEUILEVALBP"/>
</dbReference>
<evidence type="ECO:0000259" key="6">
    <source>
        <dbReference type="Pfam" id="PF13458"/>
    </source>
</evidence>
<evidence type="ECO:0000313" key="7">
    <source>
        <dbReference type="EMBL" id="GAA2347100.1"/>
    </source>
</evidence>
<comment type="caution">
    <text evidence="7">The sequence shown here is derived from an EMBL/GenBank/DDBJ whole genome shotgun (WGS) entry which is preliminary data.</text>
</comment>
<dbReference type="InterPro" id="IPR000709">
    <property type="entry name" value="Leu_Ile_Val-bd"/>
</dbReference>
<feature type="domain" description="Leucine-binding protein" evidence="6">
    <location>
        <begin position="40"/>
        <end position="339"/>
    </location>
</feature>
<dbReference type="PANTHER" id="PTHR30483">
    <property type="entry name" value="LEUCINE-SPECIFIC-BINDING PROTEIN"/>
    <property type="match status" value="1"/>
</dbReference>
<accession>A0ABN3G9Q5</accession>
<dbReference type="InterPro" id="IPR028082">
    <property type="entry name" value="Peripla_BP_I"/>
</dbReference>
<feature type="signal peptide" evidence="5">
    <location>
        <begin position="1"/>
        <end position="23"/>
    </location>
</feature>
<proteinExistence type="inferred from homology"/>
<evidence type="ECO:0000313" key="8">
    <source>
        <dbReference type="Proteomes" id="UP001501584"/>
    </source>
</evidence>
<name>A0ABN3G9Q5_9ACTN</name>
<evidence type="ECO:0000256" key="2">
    <source>
        <dbReference type="ARBA" id="ARBA00022448"/>
    </source>
</evidence>
<keyword evidence="2" id="KW-0813">Transport</keyword>
<feature type="chain" id="PRO_5047161964" evidence="5">
    <location>
        <begin position="24"/>
        <end position="413"/>
    </location>
</feature>
<dbReference type="InterPro" id="IPR028081">
    <property type="entry name" value="Leu-bd"/>
</dbReference>
<evidence type="ECO:0000256" key="4">
    <source>
        <dbReference type="ARBA" id="ARBA00022970"/>
    </source>
</evidence>
<dbReference type="CDD" id="cd06346">
    <property type="entry name" value="PBP1_ABC_ligand_binding-like"/>
    <property type="match status" value="1"/>
</dbReference>
<dbReference type="PROSITE" id="PS51257">
    <property type="entry name" value="PROKAR_LIPOPROTEIN"/>
    <property type="match status" value="1"/>
</dbReference>
<dbReference type="EMBL" id="BAAASX010000008">
    <property type="protein sequence ID" value="GAA2347100.1"/>
    <property type="molecule type" value="Genomic_DNA"/>
</dbReference>
<evidence type="ECO:0000256" key="1">
    <source>
        <dbReference type="ARBA" id="ARBA00010062"/>
    </source>
</evidence>
<comment type="similarity">
    <text evidence="1">Belongs to the leucine-binding protein family.</text>
</comment>
<keyword evidence="3 5" id="KW-0732">Signal</keyword>
<dbReference type="Pfam" id="PF13458">
    <property type="entry name" value="Peripla_BP_6"/>
    <property type="match status" value="1"/>
</dbReference>
<evidence type="ECO:0000256" key="5">
    <source>
        <dbReference type="SAM" id="SignalP"/>
    </source>
</evidence>
<dbReference type="PANTHER" id="PTHR30483:SF6">
    <property type="entry name" value="PERIPLASMIC BINDING PROTEIN OF ABC TRANSPORTER FOR NATURAL AMINO ACIDS"/>
    <property type="match status" value="1"/>
</dbReference>
<organism evidence="7 8">
    <name type="scientific">Glycomyces rutgersensis</name>
    <dbReference type="NCBI Taxonomy" id="58115"/>
    <lineage>
        <taxon>Bacteria</taxon>
        <taxon>Bacillati</taxon>
        <taxon>Actinomycetota</taxon>
        <taxon>Actinomycetes</taxon>
        <taxon>Glycomycetales</taxon>
        <taxon>Glycomycetaceae</taxon>
        <taxon>Glycomyces</taxon>
    </lineage>
</organism>
<gene>
    <name evidence="7" type="ORF">GCM10010403_46100</name>
</gene>
<dbReference type="SUPFAM" id="SSF53822">
    <property type="entry name" value="Periplasmic binding protein-like I"/>
    <property type="match status" value="1"/>
</dbReference>
<dbReference type="InterPro" id="IPR051010">
    <property type="entry name" value="BCAA_transport"/>
</dbReference>